<accession>A0ABZ0YZI1</accession>
<sequence length="417" mass="46788">MRTFINDILNEARVQRTIDPKIWASMSSMSSRLRSTLGENAKVMKKDTKEVLLQKYVAGLLTMKIGCPHNNADINKLKAYKNIGNAYIDAGGSIADIQKLYVENGGEFDGNISQSEPVQTPDYPDYDDVQTDDNTIEDEPDIQDKPVVSHGFDDSVSKKIDEPEEVTQTDYPDYDDVDTSDSDDEDIDDEIVEDEPFGEKYADLKPYFKTVGNSLRKANEGMFLKWDETNGLALSNDAQGSFAKCVISSYQSLDKKPVFMILDSQESTLGNPGNNNVYDSYYFKKKLVGAKQKLEITPGSNYYYQEEIKGNFYTSILEDNGNNAAKLAKQMAIKKLQLSGLNSEQINEVKSQIFDRAYLPTLPELNKVRDIIGTGRYWTSSVADKGEANIMLQINPDKVFKIADPNVSAKVVSFIRF</sequence>
<feature type="compositionally biased region" description="Basic and acidic residues" evidence="1">
    <location>
        <begin position="151"/>
        <end position="161"/>
    </location>
</feature>
<feature type="compositionally biased region" description="Acidic residues" evidence="1">
    <location>
        <begin position="124"/>
        <end position="141"/>
    </location>
</feature>
<reference evidence="2 3" key="1">
    <citation type="submission" date="2023-11" db="EMBL/GenBank/DDBJ databases">
        <authorList>
            <person name="Cook R."/>
            <person name="Crisci M."/>
            <person name="Pye H."/>
            <person name="Adriaenssens E."/>
            <person name="Santini J."/>
        </authorList>
    </citation>
    <scope>NUCLEOTIDE SEQUENCE [LARGE SCALE GENOMIC DNA]</scope>
    <source>
        <strain evidence="2">Lak_Megaphage_RVC_AP3_GC26</strain>
    </source>
</reference>
<feature type="compositionally biased region" description="Acidic residues" evidence="1">
    <location>
        <begin position="162"/>
        <end position="186"/>
    </location>
</feature>
<keyword evidence="3" id="KW-1185">Reference proteome</keyword>
<dbReference type="Proteomes" id="UP001348805">
    <property type="component" value="Segment"/>
</dbReference>
<evidence type="ECO:0000256" key="1">
    <source>
        <dbReference type="SAM" id="MobiDB-lite"/>
    </source>
</evidence>
<feature type="region of interest" description="Disordered" evidence="1">
    <location>
        <begin position="108"/>
        <end position="186"/>
    </location>
</feature>
<organism evidence="2 3">
    <name type="scientific">phage Lak_Megaphage_RVC_AP3_GC26</name>
    <dbReference type="NCBI Taxonomy" id="3109225"/>
    <lineage>
        <taxon>Viruses</taxon>
        <taxon>Duplodnaviria</taxon>
        <taxon>Heunggongvirae</taxon>
        <taxon>Uroviricota</taxon>
        <taxon>Caudoviricetes</taxon>
        <taxon>Caudoviricetes code 15 clade</taxon>
    </lineage>
</organism>
<evidence type="ECO:0000313" key="3">
    <source>
        <dbReference type="Proteomes" id="UP001348805"/>
    </source>
</evidence>
<evidence type="ECO:0000313" key="2">
    <source>
        <dbReference type="EMBL" id="WQJ51254.1"/>
    </source>
</evidence>
<name>A0ABZ0YZI1_9CAUD</name>
<dbReference type="EMBL" id="OR769219">
    <property type="protein sequence ID" value="WQJ51254.1"/>
    <property type="molecule type" value="Genomic_DNA"/>
</dbReference>
<proteinExistence type="predicted"/>
<protein>
    <submittedName>
        <fullName evidence="2">Uncharacterized protein</fullName>
    </submittedName>
</protein>